<evidence type="ECO:0000313" key="1">
    <source>
        <dbReference type="EMBL" id="PWG66641.1"/>
    </source>
</evidence>
<name>A0A2U2NBW8_9BIFI</name>
<accession>A0A2U2NBW8</accession>
<sequence>MSRTYKDQPYRLFQKKAIEHGYRRIRWITPLPVDDTWYADVDGYLYSRHNQRVHAPLRHYSDWRWIEDDWLTDYGNERHIKQRLKMACQTANSGLMDADWDDPLVYQRRRTWYL</sequence>
<organism evidence="1 2">
    <name type="scientific">Bifidobacterium callitrichidarum</name>
    <dbReference type="NCBI Taxonomy" id="2052941"/>
    <lineage>
        <taxon>Bacteria</taxon>
        <taxon>Bacillati</taxon>
        <taxon>Actinomycetota</taxon>
        <taxon>Actinomycetes</taxon>
        <taxon>Bifidobacteriales</taxon>
        <taxon>Bifidobacteriaceae</taxon>
        <taxon>Bifidobacterium</taxon>
    </lineage>
</organism>
<dbReference type="EMBL" id="QFFM01000003">
    <property type="protein sequence ID" value="PWG66641.1"/>
    <property type="molecule type" value="Genomic_DNA"/>
</dbReference>
<dbReference type="RefSeq" id="WP_109056210.1">
    <property type="nucleotide sequence ID" value="NZ_QFFM01000003.1"/>
</dbReference>
<evidence type="ECO:0000313" key="2">
    <source>
        <dbReference type="Proteomes" id="UP000245876"/>
    </source>
</evidence>
<dbReference type="OrthoDB" id="3233416at2"/>
<protein>
    <submittedName>
        <fullName evidence="1">Uncharacterized protein</fullName>
    </submittedName>
</protein>
<dbReference type="AlphaFoldDB" id="A0A2U2NBW8"/>
<dbReference type="Proteomes" id="UP000245876">
    <property type="component" value="Unassembled WGS sequence"/>
</dbReference>
<proteinExistence type="predicted"/>
<keyword evidence="2" id="KW-1185">Reference proteome</keyword>
<gene>
    <name evidence="1" type="ORF">DF196_01700</name>
</gene>
<comment type="caution">
    <text evidence="1">The sequence shown here is derived from an EMBL/GenBank/DDBJ whole genome shotgun (WGS) entry which is preliminary data.</text>
</comment>
<reference evidence="1 2" key="1">
    <citation type="journal article" date="2018" name="Int. J. Syst. Evol. Microbiol.">
        <title>Bifidobacterium callitrichidarum sp. nov. from the faeces of the emperor tamarin (Saguinus imperator).</title>
        <authorList>
            <person name="Modesto M."/>
            <person name="Michelini S."/>
            <person name="Sansosti M.C."/>
            <person name="De Filippo C."/>
            <person name="Cavalieri D."/>
            <person name="Qvirist L."/>
            <person name="Andlid T."/>
            <person name="Spiezio C."/>
            <person name="Sandri C."/>
            <person name="Pascarelli S."/>
            <person name="Sgorbati B."/>
            <person name="Mattarelli P."/>
        </authorList>
    </citation>
    <scope>NUCLEOTIDE SEQUENCE [LARGE SCALE GENOMIC DNA]</scope>
    <source>
        <strain evidence="1 2">TRI 5</strain>
    </source>
</reference>